<dbReference type="AlphaFoldDB" id="A0A1V4KXP8"/>
<evidence type="ECO:0000313" key="2">
    <source>
        <dbReference type="Proteomes" id="UP000190648"/>
    </source>
</evidence>
<dbReference type="PROSITE" id="PS51257">
    <property type="entry name" value="PROKAR_LIPOPROTEIN"/>
    <property type="match status" value="1"/>
</dbReference>
<organism evidence="1 2">
    <name type="scientific">Patagioenas fasciata monilis</name>
    <dbReference type="NCBI Taxonomy" id="372326"/>
    <lineage>
        <taxon>Eukaryota</taxon>
        <taxon>Metazoa</taxon>
        <taxon>Chordata</taxon>
        <taxon>Craniata</taxon>
        <taxon>Vertebrata</taxon>
        <taxon>Euteleostomi</taxon>
        <taxon>Archelosauria</taxon>
        <taxon>Archosauria</taxon>
        <taxon>Dinosauria</taxon>
        <taxon>Saurischia</taxon>
        <taxon>Theropoda</taxon>
        <taxon>Coelurosauria</taxon>
        <taxon>Aves</taxon>
        <taxon>Neognathae</taxon>
        <taxon>Neoaves</taxon>
        <taxon>Columbimorphae</taxon>
        <taxon>Columbiformes</taxon>
        <taxon>Columbidae</taxon>
        <taxon>Patagioenas</taxon>
    </lineage>
</organism>
<dbReference type="Proteomes" id="UP000190648">
    <property type="component" value="Unassembled WGS sequence"/>
</dbReference>
<protein>
    <submittedName>
        <fullName evidence="1">Uncharacterized protein</fullName>
    </submittedName>
</protein>
<sequence>MKSSWVSITDPERSALSGAPWDLVCCSAPAGAACKGLRASVLELGGVDKDNHHFVFQEPNTPGLPICCSREAGIKEDAGFGAGEAAGPHRCPWVVPCCCSCCGRPGCL</sequence>
<proteinExistence type="predicted"/>
<dbReference type="EMBL" id="LSYS01001493">
    <property type="protein sequence ID" value="OPJ89081.1"/>
    <property type="molecule type" value="Genomic_DNA"/>
</dbReference>
<reference evidence="1 2" key="1">
    <citation type="submission" date="2016-02" db="EMBL/GenBank/DDBJ databases">
        <title>Band-tailed pigeon sequencing and assembly.</title>
        <authorList>
            <person name="Soares A.E."/>
            <person name="Novak B.J."/>
            <person name="Rice E.S."/>
            <person name="O'Connell B."/>
            <person name="Chang D."/>
            <person name="Weber S."/>
            <person name="Shapiro B."/>
        </authorList>
    </citation>
    <scope>NUCLEOTIDE SEQUENCE [LARGE SCALE GENOMIC DNA]</scope>
    <source>
        <strain evidence="1">BTP2013</strain>
        <tissue evidence="1">Blood</tissue>
    </source>
</reference>
<evidence type="ECO:0000313" key="1">
    <source>
        <dbReference type="EMBL" id="OPJ89081.1"/>
    </source>
</evidence>
<name>A0A1V4KXP8_PATFA</name>
<accession>A0A1V4KXP8</accession>
<gene>
    <name evidence="1" type="ORF">AV530_019170</name>
</gene>
<keyword evidence="2" id="KW-1185">Reference proteome</keyword>
<comment type="caution">
    <text evidence="1">The sequence shown here is derived from an EMBL/GenBank/DDBJ whole genome shotgun (WGS) entry which is preliminary data.</text>
</comment>